<dbReference type="PATRIC" id="fig|1766.6.peg.5794"/>
<dbReference type="Proteomes" id="UP000057134">
    <property type="component" value="Chromosome"/>
</dbReference>
<protein>
    <submittedName>
        <fullName evidence="3">Putative membrane protein</fullName>
    </submittedName>
</protein>
<dbReference type="AlphaFoldDB" id="A0A0N9YI99"/>
<keyword evidence="4" id="KW-1185">Reference proteome</keyword>
<reference evidence="3 4" key="1">
    <citation type="journal article" date="2015" name="MBio">
        <title>Enzymatic Degradation of Phenazines Can Generate Energy and Protect Sensitive Organisms from Toxicity.</title>
        <authorList>
            <person name="Costa K.C."/>
            <person name="Bergkessel M."/>
            <person name="Saunders S."/>
            <person name="Korlach J."/>
            <person name="Newman D.K."/>
        </authorList>
    </citation>
    <scope>NUCLEOTIDE SEQUENCE [LARGE SCALE GENOMIC DNA]</scope>
    <source>
        <strain evidence="3 4">CT6</strain>
    </source>
</reference>
<feature type="transmembrane region" description="Helical" evidence="2">
    <location>
        <begin position="76"/>
        <end position="99"/>
    </location>
</feature>
<keyword evidence="2" id="KW-0472">Membrane</keyword>
<dbReference type="KEGG" id="mft:XA26_58260"/>
<sequence length="117" mass="12064">MIALPVIVPPIAVPLGAPDADHGPGSGPRSGPEVQSNTKMRTEARPPAAVGLDAAIPVAFRAGYTDYLRTANTKEIAAVALPGVTGMMALTGLGGLVGYRQAKAGRTVRIDVSRFMR</sequence>
<evidence type="ECO:0000256" key="1">
    <source>
        <dbReference type="SAM" id="MobiDB-lite"/>
    </source>
</evidence>
<organism evidence="3 4">
    <name type="scientific">Mycolicibacterium fortuitum</name>
    <name type="common">Mycobacterium fortuitum</name>
    <dbReference type="NCBI Taxonomy" id="1766"/>
    <lineage>
        <taxon>Bacteria</taxon>
        <taxon>Bacillati</taxon>
        <taxon>Actinomycetota</taxon>
        <taxon>Actinomycetes</taxon>
        <taxon>Mycobacteriales</taxon>
        <taxon>Mycobacteriaceae</taxon>
        <taxon>Mycolicibacterium</taxon>
    </lineage>
</organism>
<evidence type="ECO:0000313" key="3">
    <source>
        <dbReference type="EMBL" id="ALI29611.1"/>
    </source>
</evidence>
<gene>
    <name evidence="3" type="ORF">XA26_58260</name>
</gene>
<dbReference type="STRING" id="1766.XA26_58260"/>
<evidence type="ECO:0000256" key="2">
    <source>
        <dbReference type="SAM" id="Phobius"/>
    </source>
</evidence>
<name>A0A0N9YI99_MYCFO</name>
<accession>A0A0N9YI99</accession>
<keyword evidence="2" id="KW-0812">Transmembrane</keyword>
<evidence type="ECO:0000313" key="4">
    <source>
        <dbReference type="Proteomes" id="UP000057134"/>
    </source>
</evidence>
<dbReference type="EMBL" id="CP011269">
    <property type="protein sequence ID" value="ALI29611.1"/>
    <property type="molecule type" value="Genomic_DNA"/>
</dbReference>
<keyword evidence="2" id="KW-1133">Transmembrane helix</keyword>
<feature type="region of interest" description="Disordered" evidence="1">
    <location>
        <begin position="17"/>
        <end position="46"/>
    </location>
</feature>
<proteinExistence type="predicted"/>